<feature type="chain" id="PRO_5007281201" evidence="1">
    <location>
        <begin position="21"/>
        <end position="206"/>
    </location>
</feature>
<name>A0A127ZA55_9BASI</name>
<evidence type="ECO:0000256" key="1">
    <source>
        <dbReference type="SAM" id="SignalP"/>
    </source>
</evidence>
<dbReference type="EMBL" id="LK056657">
    <property type="protein sequence ID" value="CDU22865.1"/>
    <property type="molecule type" value="Genomic_DNA"/>
</dbReference>
<keyword evidence="1" id="KW-0732">Signal</keyword>
<accession>A0A127ZA55</accession>
<feature type="signal peptide" evidence="1">
    <location>
        <begin position="1"/>
        <end position="20"/>
    </location>
</feature>
<reference evidence="2" key="1">
    <citation type="submission" date="2014-06" db="EMBL/GenBank/DDBJ databases">
        <authorList>
            <person name="Ju J."/>
            <person name="Zhang J."/>
        </authorList>
    </citation>
    <scope>NUCLEOTIDE SEQUENCE</scope>
    <source>
        <strain evidence="2">SscI8</strain>
    </source>
</reference>
<dbReference type="AlphaFoldDB" id="A0A127ZA55"/>
<organism evidence="2">
    <name type="scientific">Sporisorium scitamineum</name>
    <dbReference type="NCBI Taxonomy" id="49012"/>
    <lineage>
        <taxon>Eukaryota</taxon>
        <taxon>Fungi</taxon>
        <taxon>Dikarya</taxon>
        <taxon>Basidiomycota</taxon>
        <taxon>Ustilaginomycotina</taxon>
        <taxon>Ustilaginomycetes</taxon>
        <taxon>Ustilaginales</taxon>
        <taxon>Ustilaginaceae</taxon>
        <taxon>Sporisorium</taxon>
    </lineage>
</organism>
<sequence>MRTFFYFILSLLLGAVHILAQEIPPVVAALPEGSALWSTLWNGNMLAGTFHTSDLSVFNAENWQLFLMENGEKIIDTEADNILVIGVNASQGKKGFAIHSHTPMVASEALTTLRTLVNDRMKHLTRDPKKIILAAVYEEKLKLVASEVIKSYAKKMYVPRTVSAVENAVKEYMQTTTDSALLLDNFAAEEEVTSRFVPPRDRRRLQ</sequence>
<evidence type="ECO:0000313" key="2">
    <source>
        <dbReference type="EMBL" id="CDU22865.1"/>
    </source>
</evidence>
<gene>
    <name evidence="2" type="ORF">SPSC_01495</name>
</gene>
<dbReference type="OrthoDB" id="10652138at2759"/>
<proteinExistence type="predicted"/>
<protein>
    <submittedName>
        <fullName evidence="2">Uncharacterized protein</fullName>
    </submittedName>
</protein>